<protein>
    <submittedName>
        <fullName evidence="3">NlaIVM protein</fullName>
    </submittedName>
</protein>
<proteinExistence type="predicted"/>
<dbReference type="Proteomes" id="UP000601435">
    <property type="component" value="Unassembled WGS sequence"/>
</dbReference>
<evidence type="ECO:0000313" key="3">
    <source>
        <dbReference type="EMBL" id="CAE7321413.1"/>
    </source>
</evidence>
<dbReference type="EMBL" id="CAJNJA010013462">
    <property type="protein sequence ID" value="CAE7321413.1"/>
    <property type="molecule type" value="Genomic_DNA"/>
</dbReference>
<accession>A0A812NZ20</accession>
<keyword evidence="1" id="KW-0489">Methyltransferase</keyword>
<evidence type="ECO:0000256" key="1">
    <source>
        <dbReference type="ARBA" id="ARBA00022603"/>
    </source>
</evidence>
<sequence length="608" mass="68424">RAPVEQQLLDPIQKHYVSGWGRTMLARTGMRNAVRRFLDYDLPVMSDCSGAEGGLLALKALDIQVDHVSSCESNHKAVEFIAKSFHPKVFYPDVCDRELDERNYGCVALVAGFPCQFSRLRRESQLLEEEDAKPFFAIIETLKSLKLPLYILENVLGIRKCMHIIKPLLRRQLPGYYHAVLQLNAKDLGDVVSRPRVYFIGILRKYAGPTIGSHDDLQAQISYILRKAQSESTFRWRDLVLEDASGEAEGGMPSKRRPTDPCPKWCHIHWKFMKDHKVNPKKLKHSVKGRQAFGDQRRRHAVDVMATLHGEEKPRILNVSQQLDRMHIRKNCIGCLTPGSSMYMLHLGRSLSGLEMMLFQGFDISQLNLHGMDDKAMHIRSAGVAWLAAFSAMDLSRCGSDGLGFVSRFMTGDVVMMDVASGVDVGMMDFAMWDSVIPGDMVMICDGFGFVSRFRGFGSDGCGFKCCFMTRDVDLEVAWRADVGYATSGSGWLRWISTVAMVFHGDEDSDSEEDAYQRNGKSKKRIANAMKKRCCAQKCKKQLVFKMVRFLVSSFWSLTKGGQDALLWSMQNPLWVPEEGSDEDEESHSSSIAKKTVAVSWHLEGAAG</sequence>
<dbReference type="Gene3D" id="3.40.50.150">
    <property type="entry name" value="Vaccinia Virus protein VP39"/>
    <property type="match status" value="1"/>
</dbReference>
<dbReference type="SUPFAM" id="SSF53335">
    <property type="entry name" value="S-adenosyl-L-methionine-dependent methyltransferases"/>
    <property type="match status" value="1"/>
</dbReference>
<dbReference type="AlphaFoldDB" id="A0A812NZ20"/>
<dbReference type="InterPro" id="IPR029063">
    <property type="entry name" value="SAM-dependent_MTases_sf"/>
</dbReference>
<organism evidence="3 4">
    <name type="scientific">Symbiodinium necroappetens</name>
    <dbReference type="NCBI Taxonomy" id="1628268"/>
    <lineage>
        <taxon>Eukaryota</taxon>
        <taxon>Sar</taxon>
        <taxon>Alveolata</taxon>
        <taxon>Dinophyceae</taxon>
        <taxon>Suessiales</taxon>
        <taxon>Symbiodiniaceae</taxon>
        <taxon>Symbiodinium</taxon>
    </lineage>
</organism>
<dbReference type="GO" id="GO:0032259">
    <property type="term" value="P:methylation"/>
    <property type="evidence" value="ECO:0007669"/>
    <property type="project" value="UniProtKB-KW"/>
</dbReference>
<keyword evidence="2" id="KW-0808">Transferase</keyword>
<comment type="caution">
    <text evidence="3">The sequence shown here is derived from an EMBL/GenBank/DDBJ whole genome shotgun (WGS) entry which is preliminary data.</text>
</comment>
<dbReference type="Pfam" id="PF00145">
    <property type="entry name" value="DNA_methylase"/>
    <property type="match status" value="1"/>
</dbReference>
<name>A0A812NZ20_9DINO</name>
<feature type="non-terminal residue" evidence="3">
    <location>
        <position position="1"/>
    </location>
</feature>
<feature type="non-terminal residue" evidence="3">
    <location>
        <position position="608"/>
    </location>
</feature>
<keyword evidence="4" id="KW-1185">Reference proteome</keyword>
<evidence type="ECO:0000313" key="4">
    <source>
        <dbReference type="Proteomes" id="UP000601435"/>
    </source>
</evidence>
<dbReference type="OrthoDB" id="419077at2759"/>
<dbReference type="InterPro" id="IPR001525">
    <property type="entry name" value="C5_MeTfrase"/>
</dbReference>
<dbReference type="GO" id="GO:0008168">
    <property type="term" value="F:methyltransferase activity"/>
    <property type="evidence" value="ECO:0007669"/>
    <property type="project" value="UniProtKB-KW"/>
</dbReference>
<reference evidence="3" key="1">
    <citation type="submission" date="2021-02" db="EMBL/GenBank/DDBJ databases">
        <authorList>
            <person name="Dougan E. K."/>
            <person name="Rhodes N."/>
            <person name="Thang M."/>
            <person name="Chan C."/>
        </authorList>
    </citation>
    <scope>NUCLEOTIDE SEQUENCE</scope>
</reference>
<gene>
    <name evidence="3" type="primary">nlaIVM</name>
    <name evidence="3" type="ORF">SNEC2469_LOCUS8064</name>
</gene>
<evidence type="ECO:0000256" key="2">
    <source>
        <dbReference type="ARBA" id="ARBA00022679"/>
    </source>
</evidence>